<dbReference type="PANTHER" id="PTHR30250">
    <property type="entry name" value="PST FAMILY PREDICTED COLANIC ACID TRANSPORTER"/>
    <property type="match status" value="1"/>
</dbReference>
<feature type="transmembrane region" description="Helical" evidence="8">
    <location>
        <begin position="494"/>
        <end position="512"/>
    </location>
</feature>
<feature type="transmembrane region" description="Helical" evidence="8">
    <location>
        <begin position="630"/>
        <end position="650"/>
    </location>
</feature>
<feature type="transmembrane region" description="Helical" evidence="8">
    <location>
        <begin position="360"/>
        <end position="384"/>
    </location>
</feature>
<feature type="transmembrane region" description="Helical" evidence="8">
    <location>
        <begin position="761"/>
        <end position="783"/>
    </location>
</feature>
<feature type="transmembrane region" description="Helical" evidence="8">
    <location>
        <begin position="460"/>
        <end position="482"/>
    </location>
</feature>
<feature type="compositionally biased region" description="Polar residues" evidence="7">
    <location>
        <begin position="1"/>
        <end position="11"/>
    </location>
</feature>
<protein>
    <submittedName>
        <fullName evidence="9">Polysaccharide biosynthesis protein</fullName>
    </submittedName>
</protein>
<feature type="transmembrane region" description="Helical" evidence="8">
    <location>
        <begin position="727"/>
        <end position="749"/>
    </location>
</feature>
<gene>
    <name evidence="9" type="ORF">E2493_12415</name>
</gene>
<dbReference type="AlphaFoldDB" id="A0A4Y8ZPR5"/>
<dbReference type="Pfam" id="PF13440">
    <property type="entry name" value="Polysacc_synt_3"/>
    <property type="match status" value="1"/>
</dbReference>
<feature type="transmembrane region" description="Helical" evidence="8">
    <location>
        <begin position="390"/>
        <end position="411"/>
    </location>
</feature>
<feature type="compositionally biased region" description="Low complexity" evidence="7">
    <location>
        <begin position="228"/>
        <end position="244"/>
    </location>
</feature>
<keyword evidence="3" id="KW-1003">Cell membrane</keyword>
<feature type="transmembrane region" description="Helical" evidence="8">
    <location>
        <begin position="795"/>
        <end position="813"/>
    </location>
</feature>
<comment type="similarity">
    <text evidence="2">Belongs to the polysaccharide synthase family.</text>
</comment>
<keyword evidence="10" id="KW-1185">Reference proteome</keyword>
<evidence type="ECO:0000256" key="3">
    <source>
        <dbReference type="ARBA" id="ARBA00022475"/>
    </source>
</evidence>
<dbReference type="Proteomes" id="UP000298213">
    <property type="component" value="Unassembled WGS sequence"/>
</dbReference>
<dbReference type="GO" id="GO:0005886">
    <property type="term" value="C:plasma membrane"/>
    <property type="evidence" value="ECO:0007669"/>
    <property type="project" value="UniProtKB-SubCell"/>
</dbReference>
<comment type="subcellular location">
    <subcellularLocation>
        <location evidence="1">Cell membrane</location>
        <topology evidence="1">Multi-pass membrane protein</topology>
    </subcellularLocation>
</comment>
<evidence type="ECO:0000313" key="9">
    <source>
        <dbReference type="EMBL" id="TFI57993.1"/>
    </source>
</evidence>
<feature type="region of interest" description="Disordered" evidence="7">
    <location>
        <begin position="1"/>
        <end position="293"/>
    </location>
</feature>
<evidence type="ECO:0000256" key="1">
    <source>
        <dbReference type="ARBA" id="ARBA00004651"/>
    </source>
</evidence>
<evidence type="ECO:0000313" key="10">
    <source>
        <dbReference type="Proteomes" id="UP000298213"/>
    </source>
</evidence>
<evidence type="ECO:0000256" key="5">
    <source>
        <dbReference type="ARBA" id="ARBA00022989"/>
    </source>
</evidence>
<feature type="transmembrane region" description="Helical" evidence="8">
    <location>
        <begin position="432"/>
        <end position="454"/>
    </location>
</feature>
<keyword evidence="6 8" id="KW-0472">Membrane</keyword>
<evidence type="ECO:0000256" key="4">
    <source>
        <dbReference type="ARBA" id="ARBA00022692"/>
    </source>
</evidence>
<dbReference type="OrthoDB" id="7605542at2"/>
<reference evidence="9 10" key="1">
    <citation type="submission" date="2019-03" db="EMBL/GenBank/DDBJ databases">
        <title>Genome sequence of Sphingomonas sp. 17J27-24.</title>
        <authorList>
            <person name="Kim M."/>
            <person name="Maeng S."/>
            <person name="Sathiyaraj S."/>
        </authorList>
    </citation>
    <scope>NUCLEOTIDE SEQUENCE [LARGE SCALE GENOMIC DNA]</scope>
    <source>
        <strain evidence="9 10">17J27-24</strain>
    </source>
</reference>
<comment type="caution">
    <text evidence="9">The sequence shown here is derived from an EMBL/GenBank/DDBJ whole genome shotgun (WGS) entry which is preliminary data.</text>
</comment>
<feature type="transmembrane region" description="Helical" evidence="8">
    <location>
        <begin position="703"/>
        <end position="721"/>
    </location>
</feature>
<sequence length="835" mass="90587">MARSIGRSTRWSRVWCGKQRDERLPAPAGDRRRHRGGVRLDEAVRPREPIDLEHPRPGAGARDLRSARHGADLRNRPSGGDRRARRRLPRRAAAQRPGRDRHPPPPLGFAAPRGGGDQEKLLSLQPAAGARTGEDHRAYRRDRPPLRQEADRVQGRPLRLRTEHARGADRARLHDRLQLRAPRQLRPGRRPRLPEYARPAVLARPRRRAARGAADQRLLRRGRRRGADAAGAAQQPARRAAAHPGHARPQRPRLALPAFARRRRCRRAMPAAEGDGGQRPPLLHPHLSLAEPRPGPYALCTQRGRPRRLPEADRDGAAVLPRRARRPLHYPQPLPGGAARREHGRAGGMSIDRKTIYRSALLAVTMQWSVRAIGLISVVVLARLLQPSDFGVVAVALSAAAFVELFGWIGLRQALLRVAEPEREHYDTAWTIQLILFMALALAMVAIAPLAAAFYGNPAISGILMAMSLRMVALAVSNIGIVDFERDMTFGRDMTMRLAVRVAALVVSLVAAVVLRNYWALVIGMVANSVFWMIGTYVAHPYRPRFGLARRAEILGVSMWMFVSTFSEWVQSQIERLVLGRFAPTATIGLYSVSKDLSSIFTQEIATALNRVTFVTVARGDADSGSKSDVATVIGAYATIVAPLAAGLVATAPDTIAVLLGEKWLPAAPLMRIIAIYTGLQALFLMVGSVLQASGQAPRAAKLNIAGALLSALLIGGAAWFTRRPDAVAIAAVAANALMLSAGIAMLAARAEASAVGLASNLIRPFLAAAAMAFVLADLATIATGSPFLDLLIEVPLGALVYAGTLFLLWFALGRPAGAEREAALLAGSLRRRFA</sequence>
<dbReference type="EMBL" id="SPDV01000021">
    <property type="protein sequence ID" value="TFI57993.1"/>
    <property type="molecule type" value="Genomic_DNA"/>
</dbReference>
<feature type="compositionally biased region" description="Basic and acidic residues" evidence="7">
    <location>
        <begin position="38"/>
        <end position="82"/>
    </location>
</feature>
<evidence type="ECO:0000256" key="8">
    <source>
        <dbReference type="SAM" id="Phobius"/>
    </source>
</evidence>
<dbReference type="InterPro" id="IPR050833">
    <property type="entry name" value="Poly_Biosynth_Transport"/>
</dbReference>
<name>A0A4Y8ZPR5_9SPHN</name>
<feature type="transmembrane region" description="Helical" evidence="8">
    <location>
        <begin position="670"/>
        <end position="691"/>
    </location>
</feature>
<feature type="region of interest" description="Disordered" evidence="7">
    <location>
        <begin position="327"/>
        <end position="346"/>
    </location>
</feature>
<feature type="compositionally biased region" description="Basic and acidic residues" evidence="7">
    <location>
        <begin position="132"/>
        <end position="178"/>
    </location>
</feature>
<keyword evidence="4 8" id="KW-0812">Transmembrane</keyword>
<dbReference type="PANTHER" id="PTHR30250:SF10">
    <property type="entry name" value="LIPOPOLYSACCHARIDE BIOSYNTHESIS PROTEIN WZXC"/>
    <property type="match status" value="1"/>
</dbReference>
<accession>A0A4Y8ZPR5</accession>
<keyword evidence="5 8" id="KW-1133">Transmembrane helix</keyword>
<evidence type="ECO:0000256" key="2">
    <source>
        <dbReference type="ARBA" id="ARBA00007430"/>
    </source>
</evidence>
<evidence type="ECO:0000256" key="7">
    <source>
        <dbReference type="SAM" id="MobiDB-lite"/>
    </source>
</evidence>
<evidence type="ECO:0000256" key="6">
    <source>
        <dbReference type="ARBA" id="ARBA00023136"/>
    </source>
</evidence>
<organism evidence="9 10">
    <name type="scientific">Sphingomonas parva</name>
    <dbReference type="NCBI Taxonomy" id="2555898"/>
    <lineage>
        <taxon>Bacteria</taxon>
        <taxon>Pseudomonadati</taxon>
        <taxon>Pseudomonadota</taxon>
        <taxon>Alphaproteobacteria</taxon>
        <taxon>Sphingomonadales</taxon>
        <taxon>Sphingomonadaceae</taxon>
        <taxon>Sphingomonas</taxon>
    </lineage>
</organism>
<proteinExistence type="inferred from homology"/>
<feature type="transmembrane region" description="Helical" evidence="8">
    <location>
        <begin position="518"/>
        <end position="540"/>
    </location>
</feature>